<feature type="domain" description="CRAL-TRIO" evidence="2">
    <location>
        <begin position="274"/>
        <end position="459"/>
    </location>
</feature>
<proteinExistence type="predicted"/>
<keyword evidence="4" id="KW-1185">Reference proteome</keyword>
<feature type="compositionally biased region" description="Acidic residues" evidence="1">
    <location>
        <begin position="74"/>
        <end position="102"/>
    </location>
</feature>
<evidence type="ECO:0000259" key="2">
    <source>
        <dbReference type="PROSITE" id="PS50191"/>
    </source>
</evidence>
<dbReference type="Pfam" id="PF00650">
    <property type="entry name" value="CRAL_TRIO"/>
    <property type="match status" value="1"/>
</dbReference>
<feature type="region of interest" description="Disordered" evidence="1">
    <location>
        <begin position="413"/>
        <end position="444"/>
    </location>
</feature>
<dbReference type="PROSITE" id="PS50191">
    <property type="entry name" value="CRAL_TRIO"/>
    <property type="match status" value="1"/>
</dbReference>
<sequence length="468" mass="51040">MAIREKVIAQLQAKSGPLYDAFLPLISLLERKESEIAALQVPAPVLDEAPAILDDEGLAPIAADLEDVPVPAEPVDEDEPEPTIADEDEPALLGDDEAQVPEDEARVPEDEARVAEDEARVAEDEARVAEDEARVAEDEARVAEDEARVAEDEGVATDEPPTGPTTDEGADPPTKKASSGMTRQWTHTRAAGKPMQSEGPVQRLGELCEDCKVATIMADKPHMEALAKAFPDAPLEEVRRFANARDTFEESCKLLKRYRRWRADEGAPSALESRAAPVRDRLFMTAGGVDERGDVVVMIEGARYDTGVAPEAYAAFVCATLDSLLEAESPRRLVVLIDVRAGNHWPNPPPHQLVPFIRCAAKLLADAYPERLRKVAVYPLPYVFRVLASWVLGLLDPVTRNKILVLGTGETASSRSLFSPASPRSPFSSASSTTKKPKQLEPCPVDELRTIVSLDLLPEHARDRHEGL</sequence>
<comment type="caution">
    <text evidence="3">The sequence shown here is derived from an EMBL/GenBank/DDBJ whole genome shotgun (WGS) entry which is preliminary data.</text>
</comment>
<feature type="compositionally biased region" description="Low complexity" evidence="1">
    <location>
        <begin position="157"/>
        <end position="167"/>
    </location>
</feature>
<evidence type="ECO:0000313" key="4">
    <source>
        <dbReference type="Proteomes" id="UP001230188"/>
    </source>
</evidence>
<dbReference type="Gene3D" id="6.10.250.1010">
    <property type="match status" value="1"/>
</dbReference>
<accession>A0AAD7UFY3</accession>
<dbReference type="PANTHER" id="PTHR46277">
    <property type="entry name" value="OS03G0850700 PROTEIN"/>
    <property type="match status" value="1"/>
</dbReference>
<organism evidence="3 4">
    <name type="scientific">Chrysophaeum taylorii</name>
    <dbReference type="NCBI Taxonomy" id="2483200"/>
    <lineage>
        <taxon>Eukaryota</taxon>
        <taxon>Sar</taxon>
        <taxon>Stramenopiles</taxon>
        <taxon>Ochrophyta</taxon>
        <taxon>Pelagophyceae</taxon>
        <taxon>Pelagomonadales</taxon>
        <taxon>Pelagomonadaceae</taxon>
        <taxon>Chrysophaeum</taxon>
    </lineage>
</organism>
<feature type="compositionally biased region" description="Low complexity" evidence="1">
    <location>
        <begin position="413"/>
        <end position="432"/>
    </location>
</feature>
<feature type="compositionally biased region" description="Polar residues" evidence="1">
    <location>
        <begin position="176"/>
        <end position="187"/>
    </location>
</feature>
<feature type="compositionally biased region" description="Basic and acidic residues" evidence="1">
    <location>
        <begin position="103"/>
        <end position="151"/>
    </location>
</feature>
<dbReference type="Gene3D" id="3.40.525.10">
    <property type="entry name" value="CRAL-TRIO lipid binding domain"/>
    <property type="match status" value="1"/>
</dbReference>
<evidence type="ECO:0000313" key="3">
    <source>
        <dbReference type="EMBL" id="KAJ8605126.1"/>
    </source>
</evidence>
<dbReference type="SUPFAM" id="SSF52087">
    <property type="entry name" value="CRAL/TRIO domain"/>
    <property type="match status" value="1"/>
</dbReference>
<name>A0AAD7UFY3_9STRA</name>
<protein>
    <recommendedName>
        <fullName evidence="2">CRAL-TRIO domain-containing protein</fullName>
    </recommendedName>
</protein>
<dbReference type="InterPro" id="IPR001251">
    <property type="entry name" value="CRAL-TRIO_dom"/>
</dbReference>
<dbReference type="AlphaFoldDB" id="A0AAD7UFY3"/>
<dbReference type="EMBL" id="JAQMWT010000317">
    <property type="protein sequence ID" value="KAJ8605126.1"/>
    <property type="molecule type" value="Genomic_DNA"/>
</dbReference>
<feature type="region of interest" description="Disordered" evidence="1">
    <location>
        <begin position="70"/>
        <end position="199"/>
    </location>
</feature>
<dbReference type="InterPro" id="IPR036865">
    <property type="entry name" value="CRAL-TRIO_dom_sf"/>
</dbReference>
<gene>
    <name evidence="3" type="ORF">CTAYLR_000446</name>
</gene>
<reference evidence="3" key="1">
    <citation type="submission" date="2023-01" db="EMBL/GenBank/DDBJ databases">
        <title>Metagenome sequencing of chrysophaentin producing Chrysophaeum taylorii.</title>
        <authorList>
            <person name="Davison J."/>
            <person name="Bewley C."/>
        </authorList>
    </citation>
    <scope>NUCLEOTIDE SEQUENCE</scope>
    <source>
        <strain evidence="3">NIES-1699</strain>
    </source>
</reference>
<dbReference type="Proteomes" id="UP001230188">
    <property type="component" value="Unassembled WGS sequence"/>
</dbReference>
<dbReference type="CDD" id="cd00170">
    <property type="entry name" value="SEC14"/>
    <property type="match status" value="1"/>
</dbReference>
<dbReference type="PANTHER" id="PTHR46277:SF3">
    <property type="entry name" value="BINDING PROTEIN, PUTATIVE-RELATED"/>
    <property type="match status" value="1"/>
</dbReference>
<evidence type="ECO:0000256" key="1">
    <source>
        <dbReference type="SAM" id="MobiDB-lite"/>
    </source>
</evidence>